<sequence>MAALRTLRQLKIVAPRLRLASAPLARLPLLAAVKPSARLFSVSSCSRAAGSATTDLATTLREELKYEVEQTEEANQEIPPFLAEFEEAGVWTIADTPGNDEVFVTRTFGDETIRAMFSIADLQALEEEDMEAEPEAEAPPTELRVSLSITKASTPGALTLDLYCSEGALQPGTVTFYPDASLATDLTIDADFKRRTLYSGPPFETLDTKIQEAFEAFLKERGIDSSLAFFVAEFAQWKEQREYVHWLEGVGKFIQA</sequence>
<dbReference type="PANTHER" id="PTHR10826">
    <property type="entry name" value="COMPLEMENT COMPONENT 1"/>
    <property type="match status" value="1"/>
</dbReference>
<dbReference type="AlphaFoldDB" id="A0AAD6UKW5"/>
<dbReference type="EMBL" id="JARJCN010000001">
    <property type="protein sequence ID" value="KAJ7104393.1"/>
    <property type="molecule type" value="Genomic_DNA"/>
</dbReference>
<evidence type="ECO:0000313" key="2">
    <source>
        <dbReference type="Proteomes" id="UP001222325"/>
    </source>
</evidence>
<reference evidence="1" key="1">
    <citation type="submission" date="2023-03" db="EMBL/GenBank/DDBJ databases">
        <title>Massive genome expansion in bonnet fungi (Mycena s.s.) driven by repeated elements and novel gene families across ecological guilds.</title>
        <authorList>
            <consortium name="Lawrence Berkeley National Laboratory"/>
            <person name="Harder C.B."/>
            <person name="Miyauchi S."/>
            <person name="Viragh M."/>
            <person name="Kuo A."/>
            <person name="Thoen E."/>
            <person name="Andreopoulos B."/>
            <person name="Lu D."/>
            <person name="Skrede I."/>
            <person name="Drula E."/>
            <person name="Henrissat B."/>
            <person name="Morin E."/>
            <person name="Kohler A."/>
            <person name="Barry K."/>
            <person name="LaButti K."/>
            <person name="Morin E."/>
            <person name="Salamov A."/>
            <person name="Lipzen A."/>
            <person name="Mereny Z."/>
            <person name="Hegedus B."/>
            <person name="Baldrian P."/>
            <person name="Stursova M."/>
            <person name="Weitz H."/>
            <person name="Taylor A."/>
            <person name="Grigoriev I.V."/>
            <person name="Nagy L.G."/>
            <person name="Martin F."/>
            <person name="Kauserud H."/>
        </authorList>
    </citation>
    <scope>NUCLEOTIDE SEQUENCE</scope>
    <source>
        <strain evidence="1">CBHHK173m</strain>
    </source>
</reference>
<dbReference type="GO" id="GO:0042256">
    <property type="term" value="P:cytosolic ribosome assembly"/>
    <property type="evidence" value="ECO:0007669"/>
    <property type="project" value="TreeGrafter"/>
</dbReference>
<evidence type="ECO:0000313" key="1">
    <source>
        <dbReference type="EMBL" id="KAJ7104393.1"/>
    </source>
</evidence>
<accession>A0AAD6UKW5</accession>
<dbReference type="Proteomes" id="UP001222325">
    <property type="component" value="Unassembled WGS sequence"/>
</dbReference>
<dbReference type="Gene3D" id="3.10.280.10">
    <property type="entry name" value="Mitochondrial glycoprotein"/>
    <property type="match status" value="1"/>
</dbReference>
<dbReference type="Pfam" id="PF02330">
    <property type="entry name" value="MAM33"/>
    <property type="match status" value="1"/>
</dbReference>
<protein>
    <submittedName>
        <fullName evidence="1">Regulatory protein suaprga1</fullName>
    </submittedName>
</protein>
<comment type="caution">
    <text evidence="1">The sequence shown here is derived from an EMBL/GenBank/DDBJ whole genome shotgun (WGS) entry which is preliminary data.</text>
</comment>
<dbReference type="InterPro" id="IPR003428">
    <property type="entry name" value="MAM33"/>
</dbReference>
<dbReference type="PANTHER" id="PTHR10826:SF1">
    <property type="entry name" value="COMPLEMENT COMPONENT 1 Q SUBCOMPONENT-BINDING PROTEIN, MITOCHONDRIAL"/>
    <property type="match status" value="1"/>
</dbReference>
<dbReference type="SUPFAM" id="SSF54529">
    <property type="entry name" value="Mitochondrial glycoprotein MAM33-like"/>
    <property type="match status" value="1"/>
</dbReference>
<dbReference type="InterPro" id="IPR036561">
    <property type="entry name" value="MAM33_sf"/>
</dbReference>
<name>A0AAD6UKW5_9AGAR</name>
<keyword evidence="2" id="KW-1185">Reference proteome</keyword>
<organism evidence="1 2">
    <name type="scientific">Mycena belliarum</name>
    <dbReference type="NCBI Taxonomy" id="1033014"/>
    <lineage>
        <taxon>Eukaryota</taxon>
        <taxon>Fungi</taxon>
        <taxon>Dikarya</taxon>
        <taxon>Basidiomycota</taxon>
        <taxon>Agaricomycotina</taxon>
        <taxon>Agaricomycetes</taxon>
        <taxon>Agaricomycetidae</taxon>
        <taxon>Agaricales</taxon>
        <taxon>Marasmiineae</taxon>
        <taxon>Mycenaceae</taxon>
        <taxon>Mycena</taxon>
    </lineage>
</organism>
<proteinExistence type="predicted"/>
<dbReference type="GO" id="GO:0005759">
    <property type="term" value="C:mitochondrial matrix"/>
    <property type="evidence" value="ECO:0007669"/>
    <property type="project" value="InterPro"/>
</dbReference>
<gene>
    <name evidence="1" type="ORF">B0H15DRAFT_918924</name>
</gene>